<keyword evidence="3" id="KW-1185">Reference proteome</keyword>
<dbReference type="SUPFAM" id="SSF46894">
    <property type="entry name" value="C-terminal effector domain of the bipartite response regulators"/>
    <property type="match status" value="1"/>
</dbReference>
<dbReference type="Pfam" id="PF00196">
    <property type="entry name" value="GerE"/>
    <property type="match status" value="1"/>
</dbReference>
<dbReference type="AlphaFoldDB" id="A0A7Y0L6B4"/>
<dbReference type="GO" id="GO:0003677">
    <property type="term" value="F:DNA binding"/>
    <property type="evidence" value="ECO:0007669"/>
    <property type="project" value="InterPro"/>
</dbReference>
<gene>
    <name evidence="2" type="ORF">HIJ39_17445</name>
</gene>
<dbReference type="InterPro" id="IPR036388">
    <property type="entry name" value="WH-like_DNA-bd_sf"/>
</dbReference>
<comment type="caution">
    <text evidence="2">The sequence shown here is derived from an EMBL/GenBank/DDBJ whole genome shotgun (WGS) entry which is preliminary data.</text>
</comment>
<accession>A0A7Y0L6B4</accession>
<dbReference type="InterPro" id="IPR016032">
    <property type="entry name" value="Sig_transdc_resp-reg_C-effctor"/>
</dbReference>
<dbReference type="Proteomes" id="UP000533476">
    <property type="component" value="Unassembled WGS sequence"/>
</dbReference>
<name>A0A7Y0L6B4_9FIRM</name>
<feature type="domain" description="HTH luxR-type" evidence="1">
    <location>
        <begin position="10"/>
        <end position="58"/>
    </location>
</feature>
<dbReference type="EMBL" id="JABBVZ010000085">
    <property type="protein sequence ID" value="NMP24119.1"/>
    <property type="molecule type" value="Genomic_DNA"/>
</dbReference>
<reference evidence="2 3" key="1">
    <citation type="submission" date="2020-04" db="EMBL/GenBank/DDBJ databases">
        <authorList>
            <person name="Zhang R."/>
            <person name="Schippers A."/>
        </authorList>
    </citation>
    <scope>NUCLEOTIDE SEQUENCE [LARGE SCALE GENOMIC DNA]</scope>
    <source>
        <strain evidence="2 3">DSM 109850</strain>
    </source>
</reference>
<sequence length="215" mass="24135">MAQPGLGPRLTKRERETLELVIQGMPLDRLSQTMHQSPKMVERYLHQGLQKLEHWSQQAAPGPTHNSAQDRDLGFLRPREAERAIARIVRAVGPNWACIVMLAISDGFKMRDVGTVADAMGRHIHSRLREGDVVTKWSPTEWVMFLPRITGTHIETVTQRLQHGHNAPWPVYVAALQPVGQESFAHVALQCHQHLLARYVSQDVAAYVNALAGVL</sequence>
<dbReference type="InterPro" id="IPR000792">
    <property type="entry name" value="Tscrpt_reg_LuxR_C"/>
</dbReference>
<dbReference type="GO" id="GO:0006355">
    <property type="term" value="P:regulation of DNA-templated transcription"/>
    <property type="evidence" value="ECO:0007669"/>
    <property type="project" value="InterPro"/>
</dbReference>
<evidence type="ECO:0000259" key="1">
    <source>
        <dbReference type="Pfam" id="PF00196"/>
    </source>
</evidence>
<organism evidence="2 3">
    <name type="scientific">Sulfobacillus harzensis</name>
    <dbReference type="NCBI Taxonomy" id="2729629"/>
    <lineage>
        <taxon>Bacteria</taxon>
        <taxon>Bacillati</taxon>
        <taxon>Bacillota</taxon>
        <taxon>Clostridia</taxon>
        <taxon>Eubacteriales</taxon>
        <taxon>Clostridiales Family XVII. Incertae Sedis</taxon>
        <taxon>Sulfobacillus</taxon>
    </lineage>
</organism>
<dbReference type="RefSeq" id="WP_169101961.1">
    <property type="nucleotide sequence ID" value="NZ_JABBVZ010000085.1"/>
</dbReference>
<dbReference type="Gene3D" id="1.10.10.10">
    <property type="entry name" value="Winged helix-like DNA-binding domain superfamily/Winged helix DNA-binding domain"/>
    <property type="match status" value="1"/>
</dbReference>
<evidence type="ECO:0000313" key="2">
    <source>
        <dbReference type="EMBL" id="NMP24119.1"/>
    </source>
</evidence>
<evidence type="ECO:0000313" key="3">
    <source>
        <dbReference type="Proteomes" id="UP000533476"/>
    </source>
</evidence>
<protein>
    <recommendedName>
        <fullName evidence="1">HTH luxR-type domain-containing protein</fullName>
    </recommendedName>
</protein>
<proteinExistence type="predicted"/>